<protein>
    <submittedName>
        <fullName evidence="1">Uncharacterized protein LOC109069034 isoform X1</fullName>
    </submittedName>
</protein>
<evidence type="ECO:0000313" key="1">
    <source>
        <dbReference type="RefSeq" id="XP_018941279.1"/>
    </source>
</evidence>
<reference evidence="1" key="1">
    <citation type="submission" date="2025-08" db="UniProtKB">
        <authorList>
            <consortium name="RefSeq"/>
        </authorList>
    </citation>
    <scope>IDENTIFICATION</scope>
    <source>
        <tissue evidence="1">Muscle</tissue>
    </source>
</reference>
<proteinExistence type="predicted"/>
<dbReference type="KEGG" id="ccar:109069034"/>
<dbReference type="AlphaFoldDB" id="A0A9Q9ZEV7"/>
<dbReference type="PANTHER" id="PTHR34488">
    <property type="entry name" value="SI:CH211-245H14.1-RELATED"/>
    <property type="match status" value="1"/>
</dbReference>
<dbReference type="RefSeq" id="XP_018941279.1">
    <property type="nucleotide sequence ID" value="XM_019085734.2"/>
</dbReference>
<accession>A0A9Q9ZEV7</accession>
<sequence length="319" mass="35379">MSGAGSSWSSSGLALMKPNTWRLTKEKQGRALRQQIHAISQSSVLDEAGIEDSQILTLTREDLNELFPGIRNFQLRRTIMTLITDTVKDSLQHGPETLASALMHLKHKSKNNDAAVQDILKESLRAFRQLEDQLKAAQASLKPYIEVLNGLTEASARKEDWGIEGTSSRRTISSTFPTDMNSPTMQTHSFEPSVRVHPFVCGRTLGTDKQILAQLKGVKESDLWDCQLILAFSPVTSRAGTDAEEALKKIPADKPAVLVILHHTFNPTYVCPSLNIASSQVNIVEHVNVLFHDSHRGLLKCSVNETAITKLQSVLNRYM</sequence>
<dbReference type="Proteomes" id="UP001155660">
    <property type="component" value="Chromosome B20"/>
</dbReference>
<gene>
    <name evidence="1" type="primary">LOC109069034</name>
</gene>
<dbReference type="OrthoDB" id="8446971at2759"/>
<organism evidence="1">
    <name type="scientific">Cyprinus carpio</name>
    <name type="common">Common carp</name>
    <dbReference type="NCBI Taxonomy" id="7962"/>
    <lineage>
        <taxon>Eukaryota</taxon>
        <taxon>Metazoa</taxon>
        <taxon>Chordata</taxon>
        <taxon>Craniata</taxon>
        <taxon>Vertebrata</taxon>
        <taxon>Euteleostomi</taxon>
        <taxon>Actinopterygii</taxon>
        <taxon>Neopterygii</taxon>
        <taxon>Teleostei</taxon>
        <taxon>Ostariophysi</taxon>
        <taxon>Cypriniformes</taxon>
        <taxon>Cyprinidae</taxon>
        <taxon>Cyprininae</taxon>
        <taxon>Cyprinus</taxon>
    </lineage>
</organism>
<dbReference type="PANTHER" id="PTHR34488:SF1">
    <property type="entry name" value="SI:CH211-245H14.1-RELATED"/>
    <property type="match status" value="1"/>
</dbReference>
<dbReference type="GeneID" id="109069034"/>
<name>A0A9Q9ZEV7_CYPCA</name>